<dbReference type="Pfam" id="PF00728">
    <property type="entry name" value="Glyco_hydro_20"/>
    <property type="match status" value="1"/>
</dbReference>
<dbReference type="KEGG" id="nso:NIASO_01570"/>
<dbReference type="PRINTS" id="PR00738">
    <property type="entry name" value="GLHYDRLASE20"/>
</dbReference>
<evidence type="ECO:0000313" key="10">
    <source>
        <dbReference type="EMBL" id="AHF14231.1"/>
    </source>
</evidence>
<comment type="catalytic activity">
    <reaction evidence="1">
        <text>Hydrolysis of terminal non-reducing N-acetyl-D-hexosamine residues in N-acetyl-beta-D-hexosaminides.</text>
        <dbReference type="EC" id="3.2.1.52"/>
    </reaction>
</comment>
<evidence type="ECO:0000256" key="2">
    <source>
        <dbReference type="ARBA" id="ARBA00006285"/>
    </source>
</evidence>
<dbReference type="GO" id="GO:0004563">
    <property type="term" value="F:beta-N-acetylhexosaminidase activity"/>
    <property type="evidence" value="ECO:0007669"/>
    <property type="project" value="UniProtKB-EC"/>
</dbReference>
<dbReference type="GO" id="GO:0005975">
    <property type="term" value="P:carbohydrate metabolic process"/>
    <property type="evidence" value="ECO:0007669"/>
    <property type="project" value="InterPro"/>
</dbReference>
<name>W0EYT1_9BACT</name>
<dbReference type="STRING" id="929713.NIASO_01570"/>
<dbReference type="Gene3D" id="3.20.20.80">
    <property type="entry name" value="Glycosidases"/>
    <property type="match status" value="1"/>
</dbReference>
<accession>W0EYT1</accession>
<dbReference type="AlphaFoldDB" id="W0EYT1"/>
<keyword evidence="7" id="KW-0732">Signal</keyword>
<dbReference type="InterPro" id="IPR017853">
    <property type="entry name" value="GH"/>
</dbReference>
<keyword evidence="4" id="KW-0378">Hydrolase</keyword>
<dbReference type="InterPro" id="IPR029018">
    <property type="entry name" value="Hex-like_dom2"/>
</dbReference>
<evidence type="ECO:0000256" key="7">
    <source>
        <dbReference type="SAM" id="SignalP"/>
    </source>
</evidence>
<dbReference type="RefSeq" id="WP_008582023.1">
    <property type="nucleotide sequence ID" value="NZ_CP007035.1"/>
</dbReference>
<gene>
    <name evidence="10" type="ORF">NIASO_01570</name>
</gene>
<dbReference type="PIRSF" id="PIRSF001093">
    <property type="entry name" value="B-hxosamndse_ab_euk"/>
    <property type="match status" value="1"/>
</dbReference>
<evidence type="ECO:0000259" key="9">
    <source>
        <dbReference type="Pfam" id="PF02838"/>
    </source>
</evidence>
<dbReference type="CDD" id="cd06563">
    <property type="entry name" value="GH20_chitobiase-like"/>
    <property type="match status" value="1"/>
</dbReference>
<evidence type="ECO:0000256" key="3">
    <source>
        <dbReference type="ARBA" id="ARBA00012663"/>
    </source>
</evidence>
<dbReference type="GO" id="GO:0016020">
    <property type="term" value="C:membrane"/>
    <property type="evidence" value="ECO:0007669"/>
    <property type="project" value="TreeGrafter"/>
</dbReference>
<dbReference type="InterPro" id="IPR025705">
    <property type="entry name" value="Beta_hexosaminidase_sua/sub"/>
</dbReference>
<dbReference type="InterPro" id="IPR015883">
    <property type="entry name" value="Glyco_hydro_20_cat"/>
</dbReference>
<protein>
    <recommendedName>
        <fullName evidence="3">beta-N-acetylhexosaminidase</fullName>
        <ecNumber evidence="3">3.2.1.52</ecNumber>
    </recommendedName>
</protein>
<dbReference type="OrthoDB" id="726159at2"/>
<proteinExistence type="inferred from homology"/>
<dbReference type="Pfam" id="PF02838">
    <property type="entry name" value="Glyco_hydro_20b"/>
    <property type="match status" value="1"/>
</dbReference>
<keyword evidence="5" id="KW-0326">Glycosidase</keyword>
<dbReference type="EC" id="3.2.1.52" evidence="3"/>
<dbReference type="HOGENOM" id="CLU_007082_5_1_10"/>
<dbReference type="PANTHER" id="PTHR22600:SF57">
    <property type="entry name" value="BETA-N-ACETYLHEXOSAMINIDASE"/>
    <property type="match status" value="1"/>
</dbReference>
<dbReference type="Gene3D" id="3.30.379.10">
    <property type="entry name" value="Chitobiase/beta-hexosaminidase domain 2-like"/>
    <property type="match status" value="1"/>
</dbReference>
<evidence type="ECO:0000256" key="4">
    <source>
        <dbReference type="ARBA" id="ARBA00022801"/>
    </source>
</evidence>
<dbReference type="Proteomes" id="UP000003586">
    <property type="component" value="Chromosome"/>
</dbReference>
<evidence type="ECO:0000259" key="8">
    <source>
        <dbReference type="Pfam" id="PF00728"/>
    </source>
</evidence>
<evidence type="ECO:0000256" key="6">
    <source>
        <dbReference type="PIRSR" id="PIRSR625705-1"/>
    </source>
</evidence>
<feature type="domain" description="Beta-hexosaminidase bacterial type N-terminal" evidence="9">
    <location>
        <begin position="22"/>
        <end position="142"/>
    </location>
</feature>
<dbReference type="GO" id="GO:0030203">
    <property type="term" value="P:glycosaminoglycan metabolic process"/>
    <property type="evidence" value="ECO:0007669"/>
    <property type="project" value="TreeGrafter"/>
</dbReference>
<dbReference type="PANTHER" id="PTHR22600">
    <property type="entry name" value="BETA-HEXOSAMINIDASE"/>
    <property type="match status" value="1"/>
</dbReference>
<sequence>MRIAVLFLLFCFTTRSVSAQEIDIIPKPQTLVQKSGTFTLTRATPIVAATQGERNIAALFNGYLKSFYGFTLPIVSKGSKGIILNTKTASNEGYNLEANNNGVKINGNSEAGTFYGVQTLIQLLPTRKATTLAIPSVSITDAPVVSYRGMMLDVGRHFFPVEYVKKYIDFLALHKINYFHWHLTEDQGWRIEIKKYPRLTSVGAWRDGTIIGRFPGTGNTYQRYGGFYTQAQVKEIVAYAAKRYITVIPEIEMPGHGSAAIAAYPELSCFPDKPTYDYFVKAGNKADYWAGSKTGKHVMQSWGVYDDIFCAGKEHTFKFLQDVLDEVLPLFPSKFVHIGGDEAPKNNWHTCPLCQKRMKENHLKDEHELQSYFIQRIEKYINAKGKVILGWDEILEGGLAPNAWVMSWRGEKGGIEAAKQHHNVIMSPTTYAYLDYQQAPKEDSVTISNNKGYLSIEKVYSWHLFPDALTSDEARYIKGGQANLWTEYITNPRKVEYMLFPRAAAVCETLWTPQSQKNYDDFSRRLATQKKRYDLWNINYYGKQSK</sequence>
<evidence type="ECO:0000256" key="5">
    <source>
        <dbReference type="ARBA" id="ARBA00023295"/>
    </source>
</evidence>
<feature type="chain" id="PRO_5004788318" description="beta-N-acetylhexosaminidase" evidence="7">
    <location>
        <begin position="20"/>
        <end position="546"/>
    </location>
</feature>
<feature type="signal peptide" evidence="7">
    <location>
        <begin position="1"/>
        <end position="19"/>
    </location>
</feature>
<feature type="domain" description="Glycoside hydrolase family 20 catalytic" evidence="8">
    <location>
        <begin position="146"/>
        <end position="513"/>
    </location>
</feature>
<dbReference type="eggNOG" id="COG3525">
    <property type="taxonomic scope" value="Bacteria"/>
</dbReference>
<keyword evidence="11" id="KW-1185">Reference proteome</keyword>
<evidence type="ECO:0000313" key="11">
    <source>
        <dbReference type="Proteomes" id="UP000003586"/>
    </source>
</evidence>
<dbReference type="InterPro" id="IPR015882">
    <property type="entry name" value="HEX_bac_N"/>
</dbReference>
<organism evidence="10 11">
    <name type="scientific">Niabella soli DSM 19437</name>
    <dbReference type="NCBI Taxonomy" id="929713"/>
    <lineage>
        <taxon>Bacteria</taxon>
        <taxon>Pseudomonadati</taxon>
        <taxon>Bacteroidota</taxon>
        <taxon>Chitinophagia</taxon>
        <taxon>Chitinophagales</taxon>
        <taxon>Chitinophagaceae</taxon>
        <taxon>Niabella</taxon>
    </lineage>
</organism>
<reference evidence="10 11" key="1">
    <citation type="submission" date="2013-12" db="EMBL/GenBank/DDBJ databases">
        <authorList>
            <consortium name="DOE Joint Genome Institute"/>
            <person name="Eisen J."/>
            <person name="Huntemann M."/>
            <person name="Han J."/>
            <person name="Chen A."/>
            <person name="Kyrpides N."/>
            <person name="Mavromatis K."/>
            <person name="Markowitz V."/>
            <person name="Palaniappan K."/>
            <person name="Ivanova N."/>
            <person name="Schaumberg A."/>
            <person name="Pati A."/>
            <person name="Liolios K."/>
            <person name="Nordberg H.P."/>
            <person name="Cantor M.N."/>
            <person name="Hua S.X."/>
            <person name="Woyke T."/>
        </authorList>
    </citation>
    <scope>NUCLEOTIDE SEQUENCE [LARGE SCALE GENOMIC DNA]</scope>
    <source>
        <strain evidence="11">DSM 19437</strain>
    </source>
</reference>
<dbReference type="EMBL" id="CP007035">
    <property type="protein sequence ID" value="AHF14231.1"/>
    <property type="molecule type" value="Genomic_DNA"/>
</dbReference>
<comment type="similarity">
    <text evidence="2">Belongs to the glycosyl hydrolase 20 family.</text>
</comment>
<feature type="active site" description="Proton donor" evidence="6">
    <location>
        <position position="342"/>
    </location>
</feature>
<evidence type="ECO:0000256" key="1">
    <source>
        <dbReference type="ARBA" id="ARBA00001231"/>
    </source>
</evidence>
<dbReference type="SUPFAM" id="SSF55545">
    <property type="entry name" value="beta-N-acetylhexosaminidase-like domain"/>
    <property type="match status" value="1"/>
</dbReference>
<dbReference type="SUPFAM" id="SSF51445">
    <property type="entry name" value="(Trans)glycosidases"/>
    <property type="match status" value="1"/>
</dbReference>